<dbReference type="InterPro" id="IPR021244">
    <property type="entry name" value="DUF2802"/>
</dbReference>
<keyword evidence="1" id="KW-0175">Coiled coil</keyword>
<dbReference type="OrthoDB" id="5787192at2"/>
<evidence type="ECO:0000313" key="3">
    <source>
        <dbReference type="EMBL" id="RRQ20889.1"/>
    </source>
</evidence>
<accession>A0A426QGL1</accession>
<feature type="coiled-coil region" evidence="1">
    <location>
        <begin position="21"/>
        <end position="90"/>
    </location>
</feature>
<sequence>MNIEIIGIGIGILALLWAVSLIGLLRAQRRQRRELQALQERLTGREADLDALRGDLTALTRASVGAGDHLVQVEHRVRRLSERQNQTEMRAVGDRPYQQAIQLVQGGADAEELVRQCGLTRGEADLIVMMHGAARAS</sequence>
<gene>
    <name evidence="3" type="ORF">D6C00_02175</name>
</gene>
<protein>
    <submittedName>
        <fullName evidence="3">DUF2802 domain-containing protein</fullName>
    </submittedName>
</protein>
<dbReference type="RefSeq" id="WP_125180103.1">
    <property type="nucleotide sequence ID" value="NZ_QZMU01000001.1"/>
</dbReference>
<comment type="caution">
    <text evidence="3">The sequence shown here is derived from an EMBL/GenBank/DDBJ whole genome shotgun (WGS) entry which is preliminary data.</text>
</comment>
<keyword evidence="2" id="KW-1133">Transmembrane helix</keyword>
<dbReference type="AlphaFoldDB" id="A0A426QGL1"/>
<evidence type="ECO:0000313" key="4">
    <source>
        <dbReference type="Proteomes" id="UP000287798"/>
    </source>
</evidence>
<name>A0A426QGL1_9GAMM</name>
<keyword evidence="2" id="KW-0472">Membrane</keyword>
<dbReference type="Pfam" id="PF10975">
    <property type="entry name" value="DUF2802"/>
    <property type="match status" value="1"/>
</dbReference>
<reference evidence="3 4" key="1">
    <citation type="journal article" date="2010" name="Int. J. Syst. Evol. Microbiol.">
        <title>Thiohalobacter thiocyanaticus gen. nov., sp. nov., a moderately halophilic, sulfur-oxidizing gammaproteobacterium from hypersaline lakes, that utilizes thiocyanate.</title>
        <authorList>
            <person name="Sorokin D.Y."/>
            <person name="Kovaleva O.L."/>
            <person name="Tourova T.P."/>
            <person name="Muyzer G."/>
        </authorList>
    </citation>
    <scope>NUCLEOTIDE SEQUENCE [LARGE SCALE GENOMIC DNA]</scope>
    <source>
        <strain evidence="3 4">Hrh1</strain>
    </source>
</reference>
<organism evidence="3 4">
    <name type="scientific">Thiohalobacter thiocyanaticus</name>
    <dbReference type="NCBI Taxonomy" id="585455"/>
    <lineage>
        <taxon>Bacteria</taxon>
        <taxon>Pseudomonadati</taxon>
        <taxon>Pseudomonadota</taxon>
        <taxon>Gammaproteobacteria</taxon>
        <taxon>Thiohalobacterales</taxon>
        <taxon>Thiohalobacteraceae</taxon>
        <taxon>Thiohalobacter</taxon>
    </lineage>
</organism>
<evidence type="ECO:0000256" key="2">
    <source>
        <dbReference type="SAM" id="Phobius"/>
    </source>
</evidence>
<proteinExistence type="predicted"/>
<feature type="transmembrane region" description="Helical" evidence="2">
    <location>
        <begin position="6"/>
        <end position="25"/>
    </location>
</feature>
<evidence type="ECO:0000256" key="1">
    <source>
        <dbReference type="SAM" id="Coils"/>
    </source>
</evidence>
<dbReference type="EMBL" id="QZMU01000001">
    <property type="protein sequence ID" value="RRQ20889.1"/>
    <property type="molecule type" value="Genomic_DNA"/>
</dbReference>
<dbReference type="Proteomes" id="UP000287798">
    <property type="component" value="Unassembled WGS sequence"/>
</dbReference>
<keyword evidence="2" id="KW-0812">Transmembrane</keyword>
<keyword evidence="4" id="KW-1185">Reference proteome</keyword>